<keyword evidence="2" id="KW-1185">Reference proteome</keyword>
<proteinExistence type="predicted"/>
<reference evidence="1 2" key="1">
    <citation type="submission" date="2021-06" db="EMBL/GenBank/DDBJ databases">
        <title>Caerostris extrusa draft genome.</title>
        <authorList>
            <person name="Kono N."/>
            <person name="Arakawa K."/>
        </authorList>
    </citation>
    <scope>NUCLEOTIDE SEQUENCE [LARGE SCALE GENOMIC DNA]</scope>
</reference>
<evidence type="ECO:0000313" key="2">
    <source>
        <dbReference type="Proteomes" id="UP001054945"/>
    </source>
</evidence>
<sequence>MFRLKKSKAYPVTLPFSQPFGTFNYDHLASPSSRIQRKVPYEKNSFPNEVSDDDGGKREKRTAFPPYFLGARETLRKDCQLDCLPKKRRIERGGIFTSPWLPWVISWPLLYKEKLETLLTKLVFCFTKKALR</sequence>
<protein>
    <submittedName>
        <fullName evidence="1">Uncharacterized protein</fullName>
    </submittedName>
</protein>
<organism evidence="1 2">
    <name type="scientific">Caerostris extrusa</name>
    <name type="common">Bark spider</name>
    <name type="synonym">Caerostris bankana</name>
    <dbReference type="NCBI Taxonomy" id="172846"/>
    <lineage>
        <taxon>Eukaryota</taxon>
        <taxon>Metazoa</taxon>
        <taxon>Ecdysozoa</taxon>
        <taxon>Arthropoda</taxon>
        <taxon>Chelicerata</taxon>
        <taxon>Arachnida</taxon>
        <taxon>Araneae</taxon>
        <taxon>Araneomorphae</taxon>
        <taxon>Entelegynae</taxon>
        <taxon>Araneoidea</taxon>
        <taxon>Araneidae</taxon>
        <taxon>Caerostris</taxon>
    </lineage>
</organism>
<dbReference type="EMBL" id="BPLR01007903">
    <property type="protein sequence ID" value="GIY20532.1"/>
    <property type="molecule type" value="Genomic_DNA"/>
</dbReference>
<dbReference type="Proteomes" id="UP001054945">
    <property type="component" value="Unassembled WGS sequence"/>
</dbReference>
<dbReference type="AlphaFoldDB" id="A0AAV4RK86"/>
<comment type="caution">
    <text evidence="1">The sequence shown here is derived from an EMBL/GenBank/DDBJ whole genome shotgun (WGS) entry which is preliminary data.</text>
</comment>
<accession>A0AAV4RK86</accession>
<evidence type="ECO:0000313" key="1">
    <source>
        <dbReference type="EMBL" id="GIY20532.1"/>
    </source>
</evidence>
<name>A0AAV4RK86_CAEEX</name>
<gene>
    <name evidence="1" type="ORF">CEXT_355521</name>
</gene>